<name>A0A060T724_BLAAD</name>
<dbReference type="InterPro" id="IPR056761">
    <property type="entry name" value="Ufl1-like_C"/>
</dbReference>
<feature type="domain" description="E3 UFM1-protein ligase-like C-terminal" evidence="1">
    <location>
        <begin position="524"/>
        <end position="591"/>
    </location>
</feature>
<evidence type="ECO:0000313" key="2">
    <source>
        <dbReference type="EMBL" id="CDP36723.1"/>
    </source>
</evidence>
<organism evidence="2">
    <name type="scientific">Blastobotrys adeninivorans</name>
    <name type="common">Yeast</name>
    <name type="synonym">Arxula adeninivorans</name>
    <dbReference type="NCBI Taxonomy" id="409370"/>
    <lineage>
        <taxon>Eukaryota</taxon>
        <taxon>Fungi</taxon>
        <taxon>Dikarya</taxon>
        <taxon>Ascomycota</taxon>
        <taxon>Saccharomycotina</taxon>
        <taxon>Dipodascomycetes</taxon>
        <taxon>Dipodascales</taxon>
        <taxon>Trichomonascaceae</taxon>
        <taxon>Blastobotrys</taxon>
    </lineage>
</organism>
<evidence type="ECO:0000259" key="1">
    <source>
        <dbReference type="Pfam" id="PF25041"/>
    </source>
</evidence>
<accession>A0A060T724</accession>
<reference evidence="2" key="1">
    <citation type="submission" date="2014-02" db="EMBL/GenBank/DDBJ databases">
        <authorList>
            <person name="Genoscope - CEA"/>
        </authorList>
    </citation>
    <scope>NUCLEOTIDE SEQUENCE</scope>
    <source>
        <strain evidence="2">LS3</strain>
    </source>
</reference>
<dbReference type="EMBL" id="HG937692">
    <property type="protein sequence ID" value="CDP36723.1"/>
    <property type="molecule type" value="Genomic_DNA"/>
</dbReference>
<gene>
    <name evidence="2" type="ORF">GNLVRS02_ARAD1B19492g</name>
</gene>
<reference evidence="2" key="2">
    <citation type="submission" date="2014-06" db="EMBL/GenBank/DDBJ databases">
        <title>The complete genome of Blastobotrys (Arxula) adeninivorans LS3 - a yeast of biotechnological interest.</title>
        <authorList>
            <person name="Kunze G."/>
            <person name="Gaillardin C."/>
            <person name="Czernicka M."/>
            <person name="Durrens P."/>
            <person name="Martin T."/>
            <person name="Boer E."/>
            <person name="Gabaldon T."/>
            <person name="Cruz J."/>
            <person name="Talla E."/>
            <person name="Marck C."/>
            <person name="Goffeau A."/>
            <person name="Barbe V."/>
            <person name="Baret P."/>
            <person name="Baronian K."/>
            <person name="Beier S."/>
            <person name="Bleykasten C."/>
            <person name="Bode R."/>
            <person name="Casaregola S."/>
            <person name="Despons L."/>
            <person name="Fairhead C."/>
            <person name="Giersberg M."/>
            <person name="Gierski P."/>
            <person name="Hahnel U."/>
            <person name="Hartmann A."/>
            <person name="Jankowska D."/>
            <person name="Jubin C."/>
            <person name="Jung P."/>
            <person name="Lafontaine I."/>
            <person name="Leh-Louis V."/>
            <person name="Lemaire M."/>
            <person name="Marcet-Houben M."/>
            <person name="Mascher M."/>
            <person name="Morel G."/>
            <person name="Richard G.-F."/>
            <person name="Riechen J."/>
            <person name="Sacerdot C."/>
            <person name="Sarkar A."/>
            <person name="Savel G."/>
            <person name="Schacherer J."/>
            <person name="Sherman D."/>
            <person name="Straub M.-L."/>
            <person name="Stein N."/>
            <person name="Thierry A."/>
            <person name="Trautwein-Schult A."/>
            <person name="Westhof E."/>
            <person name="Worch S."/>
            <person name="Dujon B."/>
            <person name="Souciet J.-L."/>
            <person name="Wincker P."/>
            <person name="Scholz U."/>
            <person name="Neuveglise N."/>
        </authorList>
    </citation>
    <scope>NUCLEOTIDE SEQUENCE</scope>
    <source>
        <strain evidence="2">LS3</strain>
    </source>
</reference>
<proteinExistence type="predicted"/>
<sequence>MVFWSNRNASFTAADVEAITRAKLDALSKLMNDEVYISREGVMTRSHAGTVITKRLLEADERLTIGIIASENDLSRSLVTEIVHQLQKEHPNDFLVRGDVVMPKKELESLRRDLNEQLEAEQAIDKIKFGSKRHIHLDVLEAIVSQVGATGLGNVIVSRSNAENFRNEFLNALKTLKTPTDVDGIKIAAPADVIKHLQSASWIAENVDRSIGSVINNRFVPRVYQNQETQGLLKGLQDGQPICLDDLKELGIRPQKLTKAPTIVLREHLLLQKCVDQIVQDCARELNSDGFSKLAEHVPEMGKQDTIAFVEDHLVPTLRGTVKGGLVVVPGEEYVVALKKNLDEIKNSIVQDFHQKGREFADSVSLEKVVNDSDINSISLHVVTEKQLQQEWNHQKHALPQTYIAMVVSKSVKDCNHAFTSTARAVIKERVAKLVQCDEAEVLAYLRGMRLVKSKDEKLYGKLQSELTAYASNNWARVDDNVKASLENDDPGHTEDILKHHYQSQSQVQQLEQQTEHLRVATVKSLQAQVQSAKDPALVLHLAVLIAFSSTSKGLLRATGKHVPKLIKLLQNLQYDPDTIQLFTSLKDAIVGGQPKDQLTEQVRSLVSQIK</sequence>
<dbReference type="Pfam" id="PF25041">
    <property type="entry name" value="UFL1_C"/>
    <property type="match status" value="1"/>
</dbReference>
<protein>
    <submittedName>
        <fullName evidence="2">ARAD1B19492p</fullName>
    </submittedName>
</protein>
<dbReference type="AlphaFoldDB" id="A0A060T724"/>